<dbReference type="RefSeq" id="WP_377575883.1">
    <property type="nucleotide sequence ID" value="NZ_JBHTKA010000001.1"/>
</dbReference>
<organism evidence="9 10">
    <name type="scientific">Ohtaekwangia kribbensis</name>
    <dbReference type="NCBI Taxonomy" id="688913"/>
    <lineage>
        <taxon>Bacteria</taxon>
        <taxon>Pseudomonadati</taxon>
        <taxon>Bacteroidota</taxon>
        <taxon>Cytophagia</taxon>
        <taxon>Cytophagales</taxon>
        <taxon>Fulvivirgaceae</taxon>
        <taxon>Ohtaekwangia</taxon>
    </lineage>
</organism>
<evidence type="ECO:0000256" key="6">
    <source>
        <dbReference type="ARBA" id="ARBA00023136"/>
    </source>
</evidence>
<evidence type="ECO:0000256" key="3">
    <source>
        <dbReference type="ARBA" id="ARBA00022448"/>
    </source>
</evidence>
<name>A0ABW3JXS2_9BACT</name>
<dbReference type="PANTHER" id="PTHR30026:SF20">
    <property type="entry name" value="OUTER MEMBRANE PROTEIN TOLC"/>
    <property type="match status" value="1"/>
</dbReference>
<comment type="caution">
    <text evidence="9">The sequence shown here is derived from an EMBL/GenBank/DDBJ whole genome shotgun (WGS) entry which is preliminary data.</text>
</comment>
<keyword evidence="4" id="KW-1134">Transmembrane beta strand</keyword>
<dbReference type="SUPFAM" id="SSF56954">
    <property type="entry name" value="Outer membrane efflux proteins (OEP)"/>
    <property type="match status" value="1"/>
</dbReference>
<dbReference type="Pfam" id="PF02321">
    <property type="entry name" value="OEP"/>
    <property type="match status" value="2"/>
</dbReference>
<evidence type="ECO:0000313" key="10">
    <source>
        <dbReference type="Proteomes" id="UP001597112"/>
    </source>
</evidence>
<evidence type="ECO:0000313" key="9">
    <source>
        <dbReference type="EMBL" id="MFD0998719.1"/>
    </source>
</evidence>
<sequence length="451" mass="50782">MKKKLLTLLFAGSAIAGYSQQQPTAPAALSFKDAVKIGLDNNVTLNQQKNQLEYTQINKTSSLLQLGPSIEANGSAYRNDGNSFNQNRGEVVNGVIDYVNGSISASMPVFNGLYQFNSYRQANNANEAQLHQVNRSSQDVIRDVSNQYLLCMLDQQLVHINEENVRTQRIQYDQIKAQVELGSKAEADLYNQEYQLKNAELTLVRSRNTYKNDKAKLAVTLQLDPITFEISDVDWDINSVMIDSLSLNEMYATAVDRRSDLKQAEFNEKAAHFGYSAMKGRYMPSLYAGASYGSRYNYVYGGQDENRSFNDQFTKDNTQLSYGLSITIPIYNGLRYRAQAAQTKVTYENAKIASKNTEIVVKTDVLNAFQNFNDAKAAYEASEAQLRAAELSYKVEKERYDLGISDITQLTVTNQAYVKAQGDFQSSKFTLMFQRLLINYAIGTLKFEDIP</sequence>
<evidence type="ECO:0000256" key="4">
    <source>
        <dbReference type="ARBA" id="ARBA00022452"/>
    </source>
</evidence>
<dbReference type="Gene3D" id="1.20.1600.10">
    <property type="entry name" value="Outer membrane efflux proteins (OEP)"/>
    <property type="match status" value="1"/>
</dbReference>
<dbReference type="Proteomes" id="UP001597112">
    <property type="component" value="Unassembled WGS sequence"/>
</dbReference>
<dbReference type="PANTHER" id="PTHR30026">
    <property type="entry name" value="OUTER MEMBRANE PROTEIN TOLC"/>
    <property type="match status" value="1"/>
</dbReference>
<evidence type="ECO:0000256" key="5">
    <source>
        <dbReference type="ARBA" id="ARBA00022692"/>
    </source>
</evidence>
<protein>
    <submittedName>
        <fullName evidence="9">TolC family protein</fullName>
    </submittedName>
</protein>
<reference evidence="10" key="1">
    <citation type="journal article" date="2019" name="Int. J. Syst. Evol. Microbiol.">
        <title>The Global Catalogue of Microorganisms (GCM) 10K type strain sequencing project: providing services to taxonomists for standard genome sequencing and annotation.</title>
        <authorList>
            <consortium name="The Broad Institute Genomics Platform"/>
            <consortium name="The Broad Institute Genome Sequencing Center for Infectious Disease"/>
            <person name="Wu L."/>
            <person name="Ma J."/>
        </authorList>
    </citation>
    <scope>NUCLEOTIDE SEQUENCE [LARGE SCALE GENOMIC DNA]</scope>
    <source>
        <strain evidence="10">CCUG 58938</strain>
    </source>
</reference>
<keyword evidence="5" id="KW-0812">Transmembrane</keyword>
<keyword evidence="7" id="KW-0998">Cell outer membrane</keyword>
<proteinExistence type="inferred from homology"/>
<comment type="subcellular location">
    <subcellularLocation>
        <location evidence="1">Cell outer membrane</location>
    </subcellularLocation>
</comment>
<keyword evidence="3" id="KW-0813">Transport</keyword>
<evidence type="ECO:0000256" key="7">
    <source>
        <dbReference type="ARBA" id="ARBA00023237"/>
    </source>
</evidence>
<gene>
    <name evidence="9" type="ORF">ACFQ21_05350</name>
</gene>
<evidence type="ECO:0000256" key="1">
    <source>
        <dbReference type="ARBA" id="ARBA00004442"/>
    </source>
</evidence>
<dbReference type="InterPro" id="IPR003423">
    <property type="entry name" value="OMP_efflux"/>
</dbReference>
<accession>A0ABW3JXS2</accession>
<evidence type="ECO:0000256" key="2">
    <source>
        <dbReference type="ARBA" id="ARBA00007613"/>
    </source>
</evidence>
<feature type="coiled-coil region" evidence="8">
    <location>
        <begin position="372"/>
        <end position="399"/>
    </location>
</feature>
<keyword evidence="10" id="KW-1185">Reference proteome</keyword>
<dbReference type="InterPro" id="IPR051906">
    <property type="entry name" value="TolC-like"/>
</dbReference>
<keyword evidence="8" id="KW-0175">Coiled coil</keyword>
<keyword evidence="6" id="KW-0472">Membrane</keyword>
<dbReference type="EMBL" id="JBHTKA010000001">
    <property type="protein sequence ID" value="MFD0998719.1"/>
    <property type="molecule type" value="Genomic_DNA"/>
</dbReference>
<comment type="similarity">
    <text evidence="2">Belongs to the outer membrane factor (OMF) (TC 1.B.17) family.</text>
</comment>
<evidence type="ECO:0000256" key="8">
    <source>
        <dbReference type="SAM" id="Coils"/>
    </source>
</evidence>